<dbReference type="InterPro" id="IPR024660">
    <property type="entry name" value="UCS_central_dom"/>
</dbReference>
<reference evidence="13" key="2">
    <citation type="submission" date="2022-10" db="EMBL/GenBank/DDBJ databases">
        <authorList>
            <consortium name="ENA_rothamsted_submissions"/>
            <consortium name="culmorum"/>
            <person name="King R."/>
        </authorList>
    </citation>
    <scope>NUCLEOTIDE SEQUENCE</scope>
</reference>
<evidence type="ECO:0000256" key="9">
    <source>
        <dbReference type="ARBA" id="ARBA00022803"/>
    </source>
</evidence>
<gene>
    <name evidence="13" type="ORF">PHAECO_LOCUS8700</name>
</gene>
<evidence type="ECO:0000256" key="8">
    <source>
        <dbReference type="ARBA" id="ARBA00022782"/>
    </source>
</evidence>
<dbReference type="InterPro" id="IPR019734">
    <property type="entry name" value="TPR_rpt"/>
</dbReference>
<feature type="repeat" description="TPR" evidence="11">
    <location>
        <begin position="45"/>
        <end position="78"/>
    </location>
</feature>
<dbReference type="Gene3D" id="1.25.10.10">
    <property type="entry name" value="Leucine-rich Repeat Variant"/>
    <property type="match status" value="2"/>
</dbReference>
<dbReference type="GO" id="GO:0048471">
    <property type="term" value="C:perinuclear region of cytoplasm"/>
    <property type="evidence" value="ECO:0007669"/>
    <property type="project" value="UniProtKB-SubCell"/>
</dbReference>
<dbReference type="GO" id="GO:0030018">
    <property type="term" value="C:Z disc"/>
    <property type="evidence" value="ECO:0007669"/>
    <property type="project" value="UniProtKB-SubCell"/>
</dbReference>
<keyword evidence="7" id="KW-0517">Myogenesis</keyword>
<organism evidence="13 14">
    <name type="scientific">Phaedon cochleariae</name>
    <name type="common">Mustard beetle</name>
    <dbReference type="NCBI Taxonomy" id="80249"/>
    <lineage>
        <taxon>Eukaryota</taxon>
        <taxon>Metazoa</taxon>
        <taxon>Ecdysozoa</taxon>
        <taxon>Arthropoda</taxon>
        <taxon>Hexapoda</taxon>
        <taxon>Insecta</taxon>
        <taxon>Pterygota</taxon>
        <taxon>Neoptera</taxon>
        <taxon>Endopterygota</taxon>
        <taxon>Coleoptera</taxon>
        <taxon>Polyphaga</taxon>
        <taxon>Cucujiformia</taxon>
        <taxon>Chrysomeloidea</taxon>
        <taxon>Chrysomelidae</taxon>
        <taxon>Chrysomelinae</taxon>
        <taxon>Chrysomelini</taxon>
        <taxon>Phaedon</taxon>
    </lineage>
</organism>
<dbReference type="InterPro" id="IPR000225">
    <property type="entry name" value="Armadillo"/>
</dbReference>
<keyword evidence="14" id="KW-1185">Reference proteome</keyword>
<dbReference type="Gene3D" id="1.25.40.10">
    <property type="entry name" value="Tetratricopeptide repeat domain"/>
    <property type="match status" value="1"/>
</dbReference>
<reference evidence="13" key="1">
    <citation type="submission" date="2022-01" db="EMBL/GenBank/DDBJ databases">
        <authorList>
            <person name="King R."/>
        </authorList>
    </citation>
    <scope>NUCLEOTIDE SEQUENCE</scope>
</reference>
<dbReference type="AlphaFoldDB" id="A0A9N9SIT5"/>
<keyword evidence="8" id="KW-0221">Differentiation</keyword>
<evidence type="ECO:0000256" key="6">
    <source>
        <dbReference type="ARBA" id="ARBA00022490"/>
    </source>
</evidence>
<dbReference type="GO" id="GO:0007517">
    <property type="term" value="P:muscle organ development"/>
    <property type="evidence" value="ECO:0007669"/>
    <property type="project" value="UniProtKB-KW"/>
</dbReference>
<dbReference type="Proteomes" id="UP001153737">
    <property type="component" value="Chromosome 4"/>
</dbReference>
<dbReference type="InterPro" id="IPR011990">
    <property type="entry name" value="TPR-like_helical_dom_sf"/>
</dbReference>
<feature type="domain" description="UNC-45/Cro1/She4 central" evidence="12">
    <location>
        <begin position="346"/>
        <end position="489"/>
    </location>
</feature>
<sequence>MCDEIRAEQFKEEGNNFFKDGKWAEAIRLYTDAIKFAETDSRNLSIYYKNRAAAYLKQENYDAALEDCDKSLQIAPMDPKALFRRCQALEALKRYEEAYRDATQIFKDDPTNKPIQPVLARLYNIVQERARQNAQTSNKLESMIKIAFDLAESTEKRETAMKNLLVLARDNSGAQLMVKSTLVQQIKKLMKVEKNQDIFLSGIRVIGELCKHNEERTKIVLKEVGVPWFLEIIDSVDAKRVNAGEHCMQSILNALSGMENKPDTKPNQELIDKNKKLIDTLLTCLVCSINNRLISGLARDAIIGLLIRNIHYNQLNWSEQLLEKGGVEKLMECASELEEYKYESAMNITPSTRTIAAVCLARVYDNMYHDALKETFMDRINNFMKDKLLTPDIESKVRITVALTALLRGPFDVGNSILGREGIMEMILVMANTEDELQQKVACECIIAAASKADKAKAIISQGVNVLKQLYKSKNDHIRIRALVGLCKLGSSGGSDSASRPFAEGSTLKLAEACRRFLLQPGKDTDLRKWAAEGLSYLTLDAEVKEKMIEDKAALQALIELAKSGDQSALFGVATTLVNLCNAYEKQEVIPEMIELAKFAKQHIPEEHELDDPDFVTKRVLALGNANVTTALVALAKSESNHSRELISRVFNALCSEPELRGIVVAQGGVKALTAMALNGTDKGKRQAAQALSRIGITINPEVAFPGQRALEIIRPLVANLHPECSALENFEALMALCNIAQMNETARQRILKEGGFSKIEHYMFENHEYLCRAATQCMCNMTQSEDVIRLFEGENDRVKLAVSLCLDEDKDTAMAAAGMLAILTGASKNCCEKVFGSKNWLEAMHYLLANPVVSMQFRGVCVVSNIVGASKELTEKLMETDVMEILMALSKFSGDEEKKQIVEVANNALLEAEKWGVIKKPDEDDD</sequence>
<protein>
    <recommendedName>
        <fullName evidence="4">Protein unc-45 homolog B</fullName>
    </recommendedName>
</protein>
<dbReference type="GO" id="GO:0051879">
    <property type="term" value="F:Hsp90 protein binding"/>
    <property type="evidence" value="ECO:0007669"/>
    <property type="project" value="TreeGrafter"/>
</dbReference>
<dbReference type="PANTHER" id="PTHR45994">
    <property type="entry name" value="FI21225P1"/>
    <property type="match status" value="1"/>
</dbReference>
<evidence type="ECO:0000256" key="3">
    <source>
        <dbReference type="ARBA" id="ARBA00004556"/>
    </source>
</evidence>
<keyword evidence="10" id="KW-0143">Chaperone</keyword>
<dbReference type="PROSITE" id="PS50005">
    <property type="entry name" value="TPR"/>
    <property type="match status" value="2"/>
</dbReference>
<proteinExistence type="predicted"/>
<accession>A0A9N9SIT5</accession>
<dbReference type="FunFam" id="1.25.10.10:FF:000043">
    <property type="entry name" value="Unc-45 myosin chaperone B"/>
    <property type="match status" value="1"/>
</dbReference>
<feature type="repeat" description="TPR" evidence="11">
    <location>
        <begin position="7"/>
        <end position="40"/>
    </location>
</feature>
<dbReference type="GO" id="GO:0031672">
    <property type="term" value="C:A band"/>
    <property type="evidence" value="ECO:0007669"/>
    <property type="project" value="UniProtKB-SubCell"/>
</dbReference>
<name>A0A9N9SIT5_PHACE</name>
<comment type="subcellular location">
    <subcellularLocation>
        <location evidence="1">Cytoplasm</location>
        <location evidence="1">Myofibril</location>
        <location evidence="1">Sarcomere</location>
        <location evidence="1">A band</location>
    </subcellularLocation>
    <subcellularLocation>
        <location evidence="2">Cytoplasm</location>
        <location evidence="2">Myofibril</location>
        <location evidence="2">Sarcomere</location>
        <location evidence="2">Z line</location>
    </subcellularLocation>
    <subcellularLocation>
        <location evidence="3">Cytoplasm</location>
        <location evidence="3">Perinuclear region</location>
    </subcellularLocation>
</comment>
<evidence type="ECO:0000256" key="1">
    <source>
        <dbReference type="ARBA" id="ARBA00004161"/>
    </source>
</evidence>
<dbReference type="Pfam" id="PF11701">
    <property type="entry name" value="UNC45-central"/>
    <property type="match status" value="1"/>
</dbReference>
<dbReference type="GO" id="GO:0030154">
    <property type="term" value="P:cell differentiation"/>
    <property type="evidence" value="ECO:0007669"/>
    <property type="project" value="UniProtKB-KW"/>
</dbReference>
<evidence type="ECO:0000256" key="11">
    <source>
        <dbReference type="PROSITE-ProRule" id="PRU00339"/>
    </source>
</evidence>
<dbReference type="Pfam" id="PF00515">
    <property type="entry name" value="TPR_1"/>
    <property type="match status" value="1"/>
</dbReference>
<dbReference type="SMART" id="SM00028">
    <property type="entry name" value="TPR"/>
    <property type="match status" value="3"/>
</dbReference>
<evidence type="ECO:0000256" key="2">
    <source>
        <dbReference type="ARBA" id="ARBA00004216"/>
    </source>
</evidence>
<dbReference type="SUPFAM" id="SSF48371">
    <property type="entry name" value="ARM repeat"/>
    <property type="match status" value="3"/>
</dbReference>
<evidence type="ECO:0000256" key="7">
    <source>
        <dbReference type="ARBA" id="ARBA00022541"/>
    </source>
</evidence>
<evidence type="ECO:0000256" key="5">
    <source>
        <dbReference type="ARBA" id="ARBA00022473"/>
    </source>
</evidence>
<dbReference type="OrthoDB" id="199930at2759"/>
<evidence type="ECO:0000259" key="12">
    <source>
        <dbReference type="Pfam" id="PF11701"/>
    </source>
</evidence>
<dbReference type="SUPFAM" id="SSF48452">
    <property type="entry name" value="TPR-like"/>
    <property type="match status" value="1"/>
</dbReference>
<evidence type="ECO:0000313" key="14">
    <source>
        <dbReference type="Proteomes" id="UP001153737"/>
    </source>
</evidence>
<dbReference type="SMART" id="SM00185">
    <property type="entry name" value="ARM"/>
    <property type="match status" value="4"/>
</dbReference>
<dbReference type="InterPro" id="IPR016024">
    <property type="entry name" value="ARM-type_fold"/>
</dbReference>
<evidence type="ECO:0000256" key="10">
    <source>
        <dbReference type="ARBA" id="ARBA00023186"/>
    </source>
</evidence>
<dbReference type="EMBL" id="OU896710">
    <property type="protein sequence ID" value="CAG9821431.1"/>
    <property type="molecule type" value="Genomic_DNA"/>
</dbReference>
<evidence type="ECO:0000313" key="13">
    <source>
        <dbReference type="EMBL" id="CAG9821431.1"/>
    </source>
</evidence>
<dbReference type="PANTHER" id="PTHR45994:SF1">
    <property type="entry name" value="FI21225P1"/>
    <property type="match status" value="1"/>
</dbReference>
<keyword evidence="9 11" id="KW-0802">TPR repeat</keyword>
<evidence type="ECO:0000256" key="4">
    <source>
        <dbReference type="ARBA" id="ARBA00020768"/>
    </source>
</evidence>
<keyword evidence="5" id="KW-0217">Developmental protein</keyword>
<dbReference type="InterPro" id="IPR011989">
    <property type="entry name" value="ARM-like"/>
</dbReference>
<keyword evidence="6" id="KW-0963">Cytoplasm</keyword>